<evidence type="ECO:0000313" key="2">
    <source>
        <dbReference type="EMBL" id="PLV10013.1"/>
    </source>
</evidence>
<evidence type="ECO:0000256" key="1">
    <source>
        <dbReference type="SAM" id="MobiDB-lite"/>
    </source>
</evidence>
<evidence type="ECO:0000313" key="3">
    <source>
        <dbReference type="Proteomes" id="UP000234744"/>
    </source>
</evidence>
<feature type="compositionally biased region" description="Low complexity" evidence="1">
    <location>
        <begin position="80"/>
        <end position="91"/>
    </location>
</feature>
<organism evidence="2 3">
    <name type="scientific">Pseudomonas plecoglossicida</name>
    <dbReference type="NCBI Taxonomy" id="70775"/>
    <lineage>
        <taxon>Bacteria</taxon>
        <taxon>Pseudomonadati</taxon>
        <taxon>Pseudomonadota</taxon>
        <taxon>Gammaproteobacteria</taxon>
        <taxon>Pseudomonadales</taxon>
        <taxon>Pseudomonadaceae</taxon>
        <taxon>Pseudomonas</taxon>
    </lineage>
</organism>
<gene>
    <name evidence="2" type="ORF">CXG47_23520</name>
</gene>
<accession>A0ABX4TVF8</accession>
<dbReference type="EMBL" id="PJCJ01000022">
    <property type="protein sequence ID" value="PLV10013.1"/>
    <property type="molecule type" value="Genomic_DNA"/>
</dbReference>
<name>A0ABX4TVF8_PSEDL</name>
<keyword evidence="3" id="KW-1185">Reference proteome</keyword>
<dbReference type="Proteomes" id="UP000234744">
    <property type="component" value="Unassembled WGS sequence"/>
</dbReference>
<sequence length="97" mass="10361">MSRWAAQQPRRTGPHGGGVGLCEYVQNIALFDYIAVSASSQHKASPTKDASGERYLFFAHSTARHPPTAQGVTPAGRPQRSSSTWARRSTACCSSPG</sequence>
<comment type="caution">
    <text evidence="2">The sequence shown here is derived from an EMBL/GenBank/DDBJ whole genome shotgun (WGS) entry which is preliminary data.</text>
</comment>
<feature type="region of interest" description="Disordered" evidence="1">
    <location>
        <begin position="62"/>
        <end position="97"/>
    </location>
</feature>
<reference evidence="2 3" key="1">
    <citation type="submission" date="2017-12" db="EMBL/GenBank/DDBJ databases">
        <title>Detection of the carbapenemase gene blaVIM-5 in members of the Pseudomonas putida group isolated from polluted Nigerian wetlands.</title>
        <authorList>
            <person name="Adelowo O."/>
            <person name="Vollmers J."/>
            <person name="Maeusezahl I."/>
            <person name="Kaster A.-K."/>
            <person name="Mueller J.A."/>
        </authorList>
    </citation>
    <scope>NUCLEOTIDE SEQUENCE [LARGE SCALE GENOMIC DNA]</scope>
    <source>
        <strain evidence="2 3">MR69</strain>
    </source>
</reference>
<proteinExistence type="predicted"/>
<protein>
    <submittedName>
        <fullName evidence="2">Uncharacterized protein</fullName>
    </submittedName>
</protein>